<dbReference type="OrthoDB" id="89349at2759"/>
<dbReference type="PANTHER" id="PTHR34002">
    <property type="entry name" value="BLR1656 PROTEIN"/>
    <property type="match status" value="1"/>
</dbReference>
<keyword evidence="2" id="KW-0624">Polysaccharide degradation</keyword>
<evidence type="ECO:0000256" key="3">
    <source>
        <dbReference type="SAM" id="MobiDB-lite"/>
    </source>
</evidence>
<keyword evidence="6" id="KW-1185">Reference proteome</keyword>
<comment type="caution">
    <text evidence="5">The sequence shown here is derived from an EMBL/GenBank/DDBJ whole genome shotgun (WGS) entry which is preliminary data.</text>
</comment>
<organism evidence="5 6">
    <name type="scientific">Antrodiella citrinella</name>
    <dbReference type="NCBI Taxonomy" id="2447956"/>
    <lineage>
        <taxon>Eukaryota</taxon>
        <taxon>Fungi</taxon>
        <taxon>Dikarya</taxon>
        <taxon>Basidiomycota</taxon>
        <taxon>Agaricomycotina</taxon>
        <taxon>Agaricomycetes</taxon>
        <taxon>Polyporales</taxon>
        <taxon>Steccherinaceae</taxon>
        <taxon>Antrodiella</taxon>
    </lineage>
</organism>
<evidence type="ECO:0000256" key="4">
    <source>
        <dbReference type="SAM" id="SignalP"/>
    </source>
</evidence>
<sequence length="522" mass="55677">MQLLGLTALALALASTTFAQSTPITLTGAFTCATAGAFTLCQNQWGTSAGVGSQNSTLLSASGNSISWSTSWTWANGPNNVKTYANVLHNSAKGMQLSAITAAPTSWQWQYNTISSNIRADVSYDIWFGEASSGTPASSASSYEMLHDLALGIQPVGSQIVSNIEVAGHSWNLWRGPNSNWTVLSFVSANGDLTDFEVDLKDFFEYLISNEGVAATQYLQAIQTGTEPFVGTADLVIENFSVSVIFTMPVLPQSQELDSNAIRVLITGFGPFSIYKAVNPSWLAVRALHNTILYSQSPTVAVSHNDKPVESPPSSPQQIHITAVEIATSYDAVLSHVPGLHKSPPVVPVPDDPSYAIPPPPEKGYDFIMHVGVAPTGHRLEKLAHKTGYLKPDALGKLAPEVLQSQGEKGSAETPSTTPTRGFADGYESFPGELHSQVDVDGLLKNLKEAGAEPSFVSIDAGRYLCDFIYYCSLAEAQRHAVDGETPTPVFFLHCSPVGQPHSTQATTDAIKRIVTAVCAGL</sequence>
<dbReference type="GO" id="GO:0008810">
    <property type="term" value="F:cellulase activity"/>
    <property type="evidence" value="ECO:0007669"/>
    <property type="project" value="InterPro"/>
</dbReference>
<feature type="region of interest" description="Disordered" evidence="3">
    <location>
        <begin position="403"/>
        <end position="425"/>
    </location>
</feature>
<dbReference type="EMBL" id="SGPM01000042">
    <property type="protein sequence ID" value="THH31589.1"/>
    <property type="molecule type" value="Genomic_DNA"/>
</dbReference>
<evidence type="ECO:0000256" key="2">
    <source>
        <dbReference type="RuleBase" id="RU361163"/>
    </source>
</evidence>
<name>A0A4S4MYL9_9APHY</name>
<comment type="similarity">
    <text evidence="1 2">Belongs to the glycosyl hydrolase 12 (cellulase H) family.</text>
</comment>
<evidence type="ECO:0000313" key="5">
    <source>
        <dbReference type="EMBL" id="THH31589.1"/>
    </source>
</evidence>
<dbReference type="SUPFAM" id="SSF49899">
    <property type="entry name" value="Concanavalin A-like lectins/glucanases"/>
    <property type="match status" value="1"/>
</dbReference>
<dbReference type="Pfam" id="PF01670">
    <property type="entry name" value="Glyco_hydro_12"/>
    <property type="match status" value="1"/>
</dbReference>
<keyword evidence="2" id="KW-0326">Glycosidase</keyword>
<feature type="chain" id="PRO_5020538393" description="Peptidase C15, pyroglutamyl peptidase I-like protein" evidence="4">
    <location>
        <begin position="20"/>
        <end position="522"/>
    </location>
</feature>
<dbReference type="InterPro" id="IPR013319">
    <property type="entry name" value="GH11/12"/>
</dbReference>
<dbReference type="Gene3D" id="3.40.630.20">
    <property type="entry name" value="Peptidase C15, pyroglutamyl peptidase I-like"/>
    <property type="match status" value="1"/>
</dbReference>
<dbReference type="GO" id="GO:0000272">
    <property type="term" value="P:polysaccharide catabolic process"/>
    <property type="evidence" value="ECO:0007669"/>
    <property type="project" value="UniProtKB-KW"/>
</dbReference>
<evidence type="ECO:0000256" key="1">
    <source>
        <dbReference type="ARBA" id="ARBA00005519"/>
    </source>
</evidence>
<dbReference type="SUPFAM" id="SSF53182">
    <property type="entry name" value="Pyrrolidone carboxyl peptidase (pyroglutamate aminopeptidase)"/>
    <property type="match status" value="1"/>
</dbReference>
<gene>
    <name evidence="5" type="ORF">EUX98_g2573</name>
</gene>
<keyword evidence="2" id="KW-0119">Carbohydrate metabolism</keyword>
<evidence type="ECO:0000313" key="6">
    <source>
        <dbReference type="Proteomes" id="UP000308730"/>
    </source>
</evidence>
<keyword evidence="4" id="KW-0732">Signal</keyword>
<feature type="compositionally biased region" description="Polar residues" evidence="3">
    <location>
        <begin position="403"/>
        <end position="420"/>
    </location>
</feature>
<evidence type="ECO:0008006" key="7">
    <source>
        <dbReference type="Google" id="ProtNLM"/>
    </source>
</evidence>
<dbReference type="InterPro" id="IPR013320">
    <property type="entry name" value="ConA-like_dom_sf"/>
</dbReference>
<dbReference type="Gene3D" id="2.60.120.180">
    <property type="match status" value="1"/>
</dbReference>
<dbReference type="PANTHER" id="PTHR34002:SF9">
    <property type="entry name" value="XYLOGLUCAN-SPECIFIC ENDO-BETA-1,4-GLUCANASE A"/>
    <property type="match status" value="1"/>
</dbReference>
<keyword evidence="2" id="KW-0378">Hydrolase</keyword>
<dbReference type="InterPro" id="IPR036440">
    <property type="entry name" value="Peptidase_C15-like_sf"/>
</dbReference>
<proteinExistence type="inferred from homology"/>
<protein>
    <recommendedName>
        <fullName evidence="7">Peptidase C15, pyroglutamyl peptidase I-like protein</fullName>
    </recommendedName>
</protein>
<feature type="signal peptide" evidence="4">
    <location>
        <begin position="1"/>
        <end position="19"/>
    </location>
</feature>
<accession>A0A4S4MYL9</accession>
<dbReference type="InterPro" id="IPR002594">
    <property type="entry name" value="GH12"/>
</dbReference>
<dbReference type="Proteomes" id="UP000308730">
    <property type="component" value="Unassembled WGS sequence"/>
</dbReference>
<reference evidence="5 6" key="1">
    <citation type="submission" date="2019-02" db="EMBL/GenBank/DDBJ databases">
        <title>Genome sequencing of the rare red list fungi Antrodiella citrinella (Flaviporus citrinellus).</title>
        <authorList>
            <person name="Buettner E."/>
            <person name="Kellner H."/>
        </authorList>
    </citation>
    <scope>NUCLEOTIDE SEQUENCE [LARGE SCALE GENOMIC DNA]</scope>
    <source>
        <strain evidence="5 6">DSM 108506</strain>
    </source>
</reference>
<dbReference type="AlphaFoldDB" id="A0A4S4MYL9"/>